<dbReference type="PANTHER" id="PTHR31175:SF82">
    <property type="entry name" value="AUXIN-RESPONSIVE PROTEIN SAUR65"/>
    <property type="match status" value="1"/>
</dbReference>
<dbReference type="Pfam" id="PF02519">
    <property type="entry name" value="Auxin_inducible"/>
    <property type="match status" value="1"/>
</dbReference>
<comment type="caution">
    <text evidence="4">The sequence shown here is derived from an EMBL/GenBank/DDBJ whole genome shotgun (WGS) entry which is preliminary data.</text>
</comment>
<accession>A0A1R3HU70</accession>
<gene>
    <name evidence="4" type="ORF">COLO4_26797</name>
</gene>
<name>A0A1R3HU70_9ROSI</name>
<dbReference type="Proteomes" id="UP000187203">
    <property type="component" value="Unassembled WGS sequence"/>
</dbReference>
<dbReference type="InterPro" id="IPR003676">
    <property type="entry name" value="SAUR_fam"/>
</dbReference>
<dbReference type="STRING" id="93759.A0A1R3HU70"/>
<evidence type="ECO:0000256" key="3">
    <source>
        <dbReference type="ARBA" id="ARBA00022604"/>
    </source>
</evidence>
<evidence type="ECO:0000256" key="2">
    <source>
        <dbReference type="ARBA" id="ARBA00022473"/>
    </source>
</evidence>
<evidence type="ECO:0000313" key="4">
    <source>
        <dbReference type="EMBL" id="OMO73913.1"/>
    </source>
</evidence>
<keyword evidence="2" id="KW-0217">Developmental protein</keyword>
<protein>
    <submittedName>
        <fullName evidence="4">Auxin responsive SAUR protein</fullName>
    </submittedName>
</protein>
<dbReference type="PANTHER" id="PTHR31175">
    <property type="entry name" value="AUXIN-RESPONSIVE FAMILY PROTEIN"/>
    <property type="match status" value="1"/>
</dbReference>
<sequence>MARNWKMISTKVAAADRSNYKSSVADKGHFVIYTIDNKRFVIPLAYLSNSIFKQLFKMSEEEFGLSSDGPIRLPCDSVIMNYIVLLVGRGLAKDLERAVLNSITCHRCSSYSFGSTFSHDGHADQQQQSLVCGF</sequence>
<keyword evidence="5" id="KW-1185">Reference proteome</keyword>
<reference evidence="5" key="1">
    <citation type="submission" date="2013-09" db="EMBL/GenBank/DDBJ databases">
        <title>Corchorus olitorius genome sequencing.</title>
        <authorList>
            <person name="Alam M."/>
            <person name="Haque M.S."/>
            <person name="Islam M.S."/>
            <person name="Emdad E.M."/>
            <person name="Islam M.M."/>
            <person name="Ahmed B."/>
            <person name="Halim A."/>
            <person name="Hossen Q.M.M."/>
            <person name="Hossain M.Z."/>
            <person name="Ahmed R."/>
            <person name="Khan M.M."/>
            <person name="Islam R."/>
            <person name="Rashid M.M."/>
            <person name="Khan S.A."/>
            <person name="Rahman M.S."/>
            <person name="Alam M."/>
            <person name="Yahiya A.S."/>
            <person name="Khan M.S."/>
            <person name="Azam M.S."/>
            <person name="Haque T."/>
            <person name="Lashkar M.Z.H."/>
            <person name="Akhand A.I."/>
            <person name="Morshed G."/>
            <person name="Roy S."/>
            <person name="Uddin K.S."/>
            <person name="Rabeya T."/>
            <person name="Hossain A.S."/>
            <person name="Chowdhury A."/>
            <person name="Snigdha A.R."/>
            <person name="Mortoza M.S."/>
            <person name="Matin S.A."/>
            <person name="Hoque S.M.E."/>
            <person name="Islam M.K."/>
            <person name="Roy D.K."/>
            <person name="Haider R."/>
            <person name="Moosa M.M."/>
            <person name="Elias S.M."/>
            <person name="Hasan A.M."/>
            <person name="Jahan S."/>
            <person name="Shafiuddin M."/>
            <person name="Mahmood N."/>
            <person name="Shommy N.S."/>
        </authorList>
    </citation>
    <scope>NUCLEOTIDE SEQUENCE [LARGE SCALE GENOMIC DNA]</scope>
    <source>
        <strain evidence="5">cv. O-4</strain>
    </source>
</reference>
<evidence type="ECO:0000256" key="1">
    <source>
        <dbReference type="ARBA" id="ARBA00006974"/>
    </source>
</evidence>
<evidence type="ECO:0000313" key="5">
    <source>
        <dbReference type="Proteomes" id="UP000187203"/>
    </source>
</evidence>
<proteinExistence type="inferred from homology"/>
<comment type="similarity">
    <text evidence="1">Belongs to the ARG7 family.</text>
</comment>
<dbReference type="OrthoDB" id="1936278at2759"/>
<organism evidence="4 5">
    <name type="scientific">Corchorus olitorius</name>
    <dbReference type="NCBI Taxonomy" id="93759"/>
    <lineage>
        <taxon>Eukaryota</taxon>
        <taxon>Viridiplantae</taxon>
        <taxon>Streptophyta</taxon>
        <taxon>Embryophyta</taxon>
        <taxon>Tracheophyta</taxon>
        <taxon>Spermatophyta</taxon>
        <taxon>Magnoliopsida</taxon>
        <taxon>eudicotyledons</taxon>
        <taxon>Gunneridae</taxon>
        <taxon>Pentapetalae</taxon>
        <taxon>rosids</taxon>
        <taxon>malvids</taxon>
        <taxon>Malvales</taxon>
        <taxon>Malvaceae</taxon>
        <taxon>Grewioideae</taxon>
        <taxon>Apeibeae</taxon>
        <taxon>Corchorus</taxon>
    </lineage>
</organism>
<dbReference type="GO" id="GO:0009733">
    <property type="term" value="P:response to auxin"/>
    <property type="evidence" value="ECO:0007669"/>
    <property type="project" value="InterPro"/>
</dbReference>
<dbReference type="EMBL" id="AWUE01019383">
    <property type="protein sequence ID" value="OMO73913.1"/>
    <property type="molecule type" value="Genomic_DNA"/>
</dbReference>
<dbReference type="AlphaFoldDB" id="A0A1R3HU70"/>
<keyword evidence="3" id="KW-0341">Growth regulation</keyword>